<dbReference type="HOGENOM" id="CLU_1759139_0_0_1"/>
<protein>
    <submittedName>
        <fullName evidence="2">Predicted protein</fullName>
    </submittedName>
</protein>
<evidence type="ECO:0000256" key="1">
    <source>
        <dbReference type="SAM" id="MobiDB-lite"/>
    </source>
</evidence>
<keyword evidence="3" id="KW-1185">Reference proteome</keyword>
<dbReference type="EMBL" id="FP929105">
    <property type="protein sequence ID" value="CBX93255.1"/>
    <property type="molecule type" value="Genomic_DNA"/>
</dbReference>
<dbReference type="Proteomes" id="UP000002668">
    <property type="component" value="Genome"/>
</dbReference>
<gene>
    <name evidence="2" type="ORF">LEMA_P041560.1</name>
</gene>
<accession>E4ZNN6</accession>
<evidence type="ECO:0000313" key="2">
    <source>
        <dbReference type="EMBL" id="CBX93255.1"/>
    </source>
</evidence>
<feature type="region of interest" description="Disordered" evidence="1">
    <location>
        <begin position="1"/>
        <end position="28"/>
    </location>
</feature>
<feature type="compositionally biased region" description="Basic residues" evidence="1">
    <location>
        <begin position="57"/>
        <end position="69"/>
    </location>
</feature>
<dbReference type="VEuPathDB" id="FungiDB:LEMA_P041560.1"/>
<dbReference type="AlphaFoldDB" id="E4ZNN6"/>
<organism evidence="3">
    <name type="scientific">Leptosphaeria maculans (strain JN3 / isolate v23.1.3 / race Av1-4-5-6-7-8)</name>
    <name type="common">Blackleg fungus</name>
    <name type="synonym">Phoma lingam</name>
    <dbReference type="NCBI Taxonomy" id="985895"/>
    <lineage>
        <taxon>Eukaryota</taxon>
        <taxon>Fungi</taxon>
        <taxon>Dikarya</taxon>
        <taxon>Ascomycota</taxon>
        <taxon>Pezizomycotina</taxon>
        <taxon>Dothideomycetes</taxon>
        <taxon>Pleosporomycetidae</taxon>
        <taxon>Pleosporales</taxon>
        <taxon>Pleosporineae</taxon>
        <taxon>Leptosphaeriaceae</taxon>
        <taxon>Plenodomus</taxon>
        <taxon>Plenodomus lingam/Leptosphaeria maculans species complex</taxon>
    </lineage>
</organism>
<sequence length="148" mass="16272">MASPPRHRASHHNPSVPFPPNPPRNRQMPPLLARLVHRQFVPVHSALQPRSMSRMHSPQHRPRRLRHPVPQRSGPGAEYWCCGTCRAIMPVLVDRTDMIADDEADGTRLRAPAYGARHQLAGYVVGGRGGWLVCCVACATGGGPRGSE</sequence>
<name>E4ZNN6_LEPMJ</name>
<evidence type="ECO:0000313" key="3">
    <source>
        <dbReference type="Proteomes" id="UP000002668"/>
    </source>
</evidence>
<dbReference type="InParanoid" id="E4ZNN6"/>
<dbReference type="OrthoDB" id="3797060at2759"/>
<proteinExistence type="predicted"/>
<reference evidence="3" key="1">
    <citation type="journal article" date="2011" name="Nat. Commun.">
        <title>Effector diversification within compartments of the Leptosphaeria maculans genome affected by Repeat-Induced Point mutations.</title>
        <authorList>
            <person name="Rouxel T."/>
            <person name="Grandaubert J."/>
            <person name="Hane J.K."/>
            <person name="Hoede C."/>
            <person name="van de Wouw A.P."/>
            <person name="Couloux A."/>
            <person name="Dominguez V."/>
            <person name="Anthouard V."/>
            <person name="Bally P."/>
            <person name="Bourras S."/>
            <person name="Cozijnsen A.J."/>
            <person name="Ciuffetti L.M."/>
            <person name="Degrave A."/>
            <person name="Dilmaghani A."/>
            <person name="Duret L."/>
            <person name="Fudal I."/>
            <person name="Goodwin S.B."/>
            <person name="Gout L."/>
            <person name="Glaser N."/>
            <person name="Linglin J."/>
            <person name="Kema G.H.J."/>
            <person name="Lapalu N."/>
            <person name="Lawrence C.B."/>
            <person name="May K."/>
            <person name="Meyer M."/>
            <person name="Ollivier B."/>
            <person name="Poulain J."/>
            <person name="Schoch C.L."/>
            <person name="Simon A."/>
            <person name="Spatafora J.W."/>
            <person name="Stachowiak A."/>
            <person name="Turgeon B.G."/>
            <person name="Tyler B.M."/>
            <person name="Vincent D."/>
            <person name="Weissenbach J."/>
            <person name="Amselem J."/>
            <person name="Quesneville H."/>
            <person name="Oliver R.P."/>
            <person name="Wincker P."/>
            <person name="Balesdent M.-H."/>
            <person name="Howlett B.J."/>
        </authorList>
    </citation>
    <scope>NUCLEOTIDE SEQUENCE [LARGE SCALE GENOMIC DNA]</scope>
    <source>
        <strain evidence="3">JN3 / isolate v23.1.3 / race Av1-4-5-6-7-8</strain>
    </source>
</reference>
<feature type="region of interest" description="Disordered" evidence="1">
    <location>
        <begin position="46"/>
        <end position="71"/>
    </location>
</feature>
<feature type="compositionally biased region" description="Basic residues" evidence="1">
    <location>
        <begin position="1"/>
        <end position="11"/>
    </location>
</feature>